<evidence type="ECO:0000256" key="1">
    <source>
        <dbReference type="SAM" id="MobiDB-lite"/>
    </source>
</evidence>
<feature type="compositionally biased region" description="Polar residues" evidence="1">
    <location>
        <begin position="265"/>
        <end position="282"/>
    </location>
</feature>
<feature type="region of interest" description="Disordered" evidence="1">
    <location>
        <begin position="261"/>
        <end position="282"/>
    </location>
</feature>
<keyword evidence="3" id="KW-1185">Reference proteome</keyword>
<accession>A0AAN6VZ74</accession>
<protein>
    <submittedName>
        <fullName evidence="2">Uncharacterized protein</fullName>
    </submittedName>
</protein>
<proteinExistence type="predicted"/>
<organism evidence="2 3">
    <name type="scientific">Triangularia setosa</name>
    <dbReference type="NCBI Taxonomy" id="2587417"/>
    <lineage>
        <taxon>Eukaryota</taxon>
        <taxon>Fungi</taxon>
        <taxon>Dikarya</taxon>
        <taxon>Ascomycota</taxon>
        <taxon>Pezizomycotina</taxon>
        <taxon>Sordariomycetes</taxon>
        <taxon>Sordariomycetidae</taxon>
        <taxon>Sordariales</taxon>
        <taxon>Podosporaceae</taxon>
        <taxon>Triangularia</taxon>
    </lineage>
</organism>
<evidence type="ECO:0000313" key="2">
    <source>
        <dbReference type="EMBL" id="KAK4172484.1"/>
    </source>
</evidence>
<sequence>MATCLHICMSAWTAEKSRMCRRMVTGGLPTVVIGEKFLWCLNDTGFPIGQSIQNCFEIDGLSAQRQALSPFCSRVSRSILSPDSLAAWPAAPRPPRVFPHLASASSGRVLRERVYQIGPSAAGHEIRQWLWHSRSLPRGLRGNLPITLGGDQTAGRRSIGILRWKILSRSPRAFPRVRALTLLCFAAWGQHDECRAVLVAQRQRPRTTHDKGTAQSRGQPRTGFCSVRISSDTPKSFRSRISISYSILSIMARPDTLNHRPIGLTTRSNSQLGTKESSVIGI</sequence>
<name>A0AAN6VZ74_9PEZI</name>
<dbReference type="EMBL" id="MU866420">
    <property type="protein sequence ID" value="KAK4172484.1"/>
    <property type="molecule type" value="Genomic_DNA"/>
</dbReference>
<dbReference type="Proteomes" id="UP001302321">
    <property type="component" value="Unassembled WGS sequence"/>
</dbReference>
<comment type="caution">
    <text evidence="2">The sequence shown here is derived from an EMBL/GenBank/DDBJ whole genome shotgun (WGS) entry which is preliminary data.</text>
</comment>
<dbReference type="AlphaFoldDB" id="A0AAN6VZ74"/>
<gene>
    <name evidence="2" type="ORF">QBC36DRAFT_362603</name>
</gene>
<evidence type="ECO:0000313" key="3">
    <source>
        <dbReference type="Proteomes" id="UP001302321"/>
    </source>
</evidence>
<feature type="region of interest" description="Disordered" evidence="1">
    <location>
        <begin position="204"/>
        <end position="225"/>
    </location>
</feature>
<reference evidence="2" key="1">
    <citation type="journal article" date="2023" name="Mol. Phylogenet. Evol.">
        <title>Genome-scale phylogeny and comparative genomics of the fungal order Sordariales.</title>
        <authorList>
            <person name="Hensen N."/>
            <person name="Bonometti L."/>
            <person name="Westerberg I."/>
            <person name="Brannstrom I.O."/>
            <person name="Guillou S."/>
            <person name="Cros-Aarteil S."/>
            <person name="Calhoun S."/>
            <person name="Haridas S."/>
            <person name="Kuo A."/>
            <person name="Mondo S."/>
            <person name="Pangilinan J."/>
            <person name="Riley R."/>
            <person name="LaButti K."/>
            <person name="Andreopoulos B."/>
            <person name="Lipzen A."/>
            <person name="Chen C."/>
            <person name="Yan M."/>
            <person name="Daum C."/>
            <person name="Ng V."/>
            <person name="Clum A."/>
            <person name="Steindorff A."/>
            <person name="Ohm R.A."/>
            <person name="Martin F."/>
            <person name="Silar P."/>
            <person name="Natvig D.O."/>
            <person name="Lalanne C."/>
            <person name="Gautier V."/>
            <person name="Ament-Velasquez S.L."/>
            <person name="Kruys A."/>
            <person name="Hutchinson M.I."/>
            <person name="Powell A.J."/>
            <person name="Barry K."/>
            <person name="Miller A.N."/>
            <person name="Grigoriev I.V."/>
            <person name="Debuchy R."/>
            <person name="Gladieux P."/>
            <person name="Hiltunen Thoren M."/>
            <person name="Johannesson H."/>
        </authorList>
    </citation>
    <scope>NUCLEOTIDE SEQUENCE</scope>
    <source>
        <strain evidence="2">CBS 892.96</strain>
    </source>
</reference>
<reference evidence="2" key="2">
    <citation type="submission" date="2023-05" db="EMBL/GenBank/DDBJ databases">
        <authorList>
            <consortium name="Lawrence Berkeley National Laboratory"/>
            <person name="Steindorff A."/>
            <person name="Hensen N."/>
            <person name="Bonometti L."/>
            <person name="Westerberg I."/>
            <person name="Brannstrom I.O."/>
            <person name="Guillou S."/>
            <person name="Cros-Aarteil S."/>
            <person name="Calhoun S."/>
            <person name="Haridas S."/>
            <person name="Kuo A."/>
            <person name="Mondo S."/>
            <person name="Pangilinan J."/>
            <person name="Riley R."/>
            <person name="Labutti K."/>
            <person name="Andreopoulos B."/>
            <person name="Lipzen A."/>
            <person name="Chen C."/>
            <person name="Yanf M."/>
            <person name="Daum C."/>
            <person name="Ng V."/>
            <person name="Clum A."/>
            <person name="Ohm R."/>
            <person name="Martin F."/>
            <person name="Silar P."/>
            <person name="Natvig D."/>
            <person name="Lalanne C."/>
            <person name="Gautier V."/>
            <person name="Ament-Velasquez S.L."/>
            <person name="Kruys A."/>
            <person name="Hutchinson M.I."/>
            <person name="Powell A.J."/>
            <person name="Barry K."/>
            <person name="Miller A.N."/>
            <person name="Grigoriev I.V."/>
            <person name="Debuchy R."/>
            <person name="Gladieux P."/>
            <person name="Thoren M.H."/>
            <person name="Johannesson H."/>
        </authorList>
    </citation>
    <scope>NUCLEOTIDE SEQUENCE</scope>
    <source>
        <strain evidence="2">CBS 892.96</strain>
    </source>
</reference>